<organism evidence="1">
    <name type="scientific">Nematocida ausubeli (strain ATCC PRA-371 / ERTm2)</name>
    <name type="common">Nematode killer fungus</name>
    <dbReference type="NCBI Taxonomy" id="1913371"/>
    <lineage>
        <taxon>Eukaryota</taxon>
        <taxon>Fungi</taxon>
        <taxon>Fungi incertae sedis</taxon>
        <taxon>Microsporidia</taxon>
        <taxon>Nematocida</taxon>
    </lineage>
</organism>
<dbReference type="HOGENOM" id="CLU_2688373_0_0_1"/>
<protein>
    <submittedName>
        <fullName evidence="1">Uncharacterized protein</fullName>
    </submittedName>
</protein>
<name>H8ZG40_NEMA1</name>
<dbReference type="EMBL" id="JH604643">
    <property type="protein sequence ID" value="EHY64390.1"/>
    <property type="molecule type" value="Genomic_DNA"/>
</dbReference>
<dbReference type="Proteomes" id="UP000005622">
    <property type="component" value="Unassembled WGS sequence"/>
</dbReference>
<gene>
    <name evidence="1" type="ORF">NERG_02561</name>
</gene>
<accession>H8ZG40</accession>
<reference evidence="1" key="1">
    <citation type="submission" date="2011-03" db="EMBL/GenBank/DDBJ databases">
        <title>The Genome Sequence of Nematocida sp1 strain ERTm2.</title>
        <authorList>
            <consortium name="The Broad Institute Genome Sequencing Platform"/>
            <consortium name="The Broad Institute Genome Sequencing Center for Infectious Disease"/>
            <person name="Cuomo C."/>
            <person name="Troemel E."/>
            <person name="Young S.K."/>
            <person name="Zeng Q."/>
            <person name="Gargeya S."/>
            <person name="Fitzgerald M."/>
            <person name="Haas B."/>
            <person name="Abouelleil A."/>
            <person name="Alvarado L."/>
            <person name="Arachchi H.M."/>
            <person name="Berlin A."/>
            <person name="Brown A."/>
            <person name="Chapman S.B."/>
            <person name="Chen Z."/>
            <person name="Dunbar C."/>
            <person name="Freedman E."/>
            <person name="Gearin G."/>
            <person name="Gellesch M."/>
            <person name="Goldberg J."/>
            <person name="Griggs A."/>
            <person name="Gujja S."/>
            <person name="Heilman E.R."/>
            <person name="Heiman D."/>
            <person name="Howarth C."/>
            <person name="Larson L."/>
            <person name="Lui A."/>
            <person name="MacDonald P.J.P."/>
            <person name="Mehta T."/>
            <person name="Montmayeur A."/>
            <person name="Murphy C."/>
            <person name="Neiman D."/>
            <person name="Pearson M."/>
            <person name="Priest M."/>
            <person name="Roberts A."/>
            <person name="Saif S."/>
            <person name="Shea T."/>
            <person name="Shenoy N."/>
            <person name="Sisk P."/>
            <person name="Stolte C."/>
            <person name="Sykes S."/>
            <person name="White J."/>
            <person name="Yandava C."/>
            <person name="Wortman J."/>
            <person name="Nusbaum C."/>
            <person name="Birren B."/>
        </authorList>
    </citation>
    <scope>NUCLEOTIDE SEQUENCE</scope>
    <source>
        <strain evidence="1">ERTm2</strain>
    </source>
</reference>
<proteinExistence type="predicted"/>
<dbReference type="AlphaFoldDB" id="H8ZG40"/>
<sequence>MLVREEYFTKRIDRHTADNKNIKIYLHNLTNYAYYARGIFIIFKGKYIWQEKNNQTKSMQAVNENRFCTLFFNK</sequence>
<evidence type="ECO:0000313" key="1">
    <source>
        <dbReference type="EMBL" id="EHY64390.1"/>
    </source>
</evidence>